<evidence type="ECO:0000256" key="1">
    <source>
        <dbReference type="SAM" id="MobiDB-lite"/>
    </source>
</evidence>
<keyword evidence="3" id="KW-1185">Reference proteome</keyword>
<name>A0AAE1AAQ7_9GAST</name>
<evidence type="ECO:0000313" key="3">
    <source>
        <dbReference type="Proteomes" id="UP001283361"/>
    </source>
</evidence>
<proteinExistence type="predicted"/>
<protein>
    <submittedName>
        <fullName evidence="2">Uncharacterized protein</fullName>
    </submittedName>
</protein>
<dbReference type="Proteomes" id="UP001283361">
    <property type="component" value="Unassembled WGS sequence"/>
</dbReference>
<organism evidence="2 3">
    <name type="scientific">Elysia crispata</name>
    <name type="common">lettuce slug</name>
    <dbReference type="NCBI Taxonomy" id="231223"/>
    <lineage>
        <taxon>Eukaryota</taxon>
        <taxon>Metazoa</taxon>
        <taxon>Spiralia</taxon>
        <taxon>Lophotrochozoa</taxon>
        <taxon>Mollusca</taxon>
        <taxon>Gastropoda</taxon>
        <taxon>Heterobranchia</taxon>
        <taxon>Euthyneura</taxon>
        <taxon>Panpulmonata</taxon>
        <taxon>Sacoglossa</taxon>
        <taxon>Placobranchoidea</taxon>
        <taxon>Plakobranchidae</taxon>
        <taxon>Elysia</taxon>
    </lineage>
</organism>
<reference evidence="2" key="1">
    <citation type="journal article" date="2023" name="G3 (Bethesda)">
        <title>A reference genome for the long-term kleptoplast-retaining sea slug Elysia crispata morphotype clarki.</title>
        <authorList>
            <person name="Eastman K.E."/>
            <person name="Pendleton A.L."/>
            <person name="Shaikh M.A."/>
            <person name="Suttiyut T."/>
            <person name="Ogas R."/>
            <person name="Tomko P."/>
            <person name="Gavelis G."/>
            <person name="Widhalm J.R."/>
            <person name="Wisecaver J.H."/>
        </authorList>
    </citation>
    <scope>NUCLEOTIDE SEQUENCE</scope>
    <source>
        <strain evidence="2">ECLA1</strain>
    </source>
</reference>
<accession>A0AAE1AAQ7</accession>
<evidence type="ECO:0000313" key="2">
    <source>
        <dbReference type="EMBL" id="KAK3784445.1"/>
    </source>
</evidence>
<dbReference type="EMBL" id="JAWDGP010002247">
    <property type="protein sequence ID" value="KAK3784445.1"/>
    <property type="molecule type" value="Genomic_DNA"/>
</dbReference>
<dbReference type="AlphaFoldDB" id="A0AAE1AAQ7"/>
<sequence>MKTEYEGQHQSLDLFRRKRKSEDGAERGEITLRKGLESPEIVDLKIEERPDESGRCWTSCLRHTEVFTTLYPLR</sequence>
<feature type="region of interest" description="Disordered" evidence="1">
    <location>
        <begin position="1"/>
        <end position="32"/>
    </location>
</feature>
<gene>
    <name evidence="2" type="ORF">RRG08_039446</name>
</gene>
<comment type="caution">
    <text evidence="2">The sequence shown here is derived from an EMBL/GenBank/DDBJ whole genome shotgun (WGS) entry which is preliminary data.</text>
</comment>
<feature type="compositionally biased region" description="Basic and acidic residues" evidence="1">
    <location>
        <begin position="20"/>
        <end position="32"/>
    </location>
</feature>